<name>A0A8S3H845_9BILA</name>
<feature type="non-terminal residue" evidence="2">
    <location>
        <position position="1"/>
    </location>
</feature>
<evidence type="ECO:0000313" key="3">
    <source>
        <dbReference type="Proteomes" id="UP000681967"/>
    </source>
</evidence>
<dbReference type="EMBL" id="CAJOBJ010025791">
    <property type="protein sequence ID" value="CAF4243249.1"/>
    <property type="molecule type" value="Genomic_DNA"/>
</dbReference>
<comment type="caution">
    <text evidence="2">The sequence shown here is derived from an EMBL/GenBank/DDBJ whole genome shotgun (WGS) entry which is preliminary data.</text>
</comment>
<evidence type="ECO:0000313" key="1">
    <source>
        <dbReference type="EMBL" id="CAF4243249.1"/>
    </source>
</evidence>
<dbReference type="AlphaFoldDB" id="A0A8S3H845"/>
<proteinExistence type="predicted"/>
<reference evidence="2" key="1">
    <citation type="submission" date="2021-02" db="EMBL/GenBank/DDBJ databases">
        <authorList>
            <person name="Nowell W R."/>
        </authorList>
    </citation>
    <scope>NUCLEOTIDE SEQUENCE</scope>
</reference>
<dbReference type="Proteomes" id="UP000681720">
    <property type="component" value="Unassembled WGS sequence"/>
</dbReference>
<protein>
    <submittedName>
        <fullName evidence="2">Uncharacterized protein</fullName>
    </submittedName>
</protein>
<dbReference type="Proteomes" id="UP000681967">
    <property type="component" value="Unassembled WGS sequence"/>
</dbReference>
<accession>A0A8S3H845</accession>
<organism evidence="2 3">
    <name type="scientific">Rotaria magnacalcarata</name>
    <dbReference type="NCBI Taxonomy" id="392030"/>
    <lineage>
        <taxon>Eukaryota</taxon>
        <taxon>Metazoa</taxon>
        <taxon>Spiralia</taxon>
        <taxon>Gnathifera</taxon>
        <taxon>Rotifera</taxon>
        <taxon>Eurotatoria</taxon>
        <taxon>Bdelloidea</taxon>
        <taxon>Philodinida</taxon>
        <taxon>Philodinidae</taxon>
        <taxon>Rotaria</taxon>
    </lineage>
</organism>
<sequence>DLNVKQQITSDEYEKLTQTNRQNQIIVFPKSTNNRQQILQNLRDRLDDQLVELKKEYGIEPVKGN</sequence>
<dbReference type="EMBL" id="CAJOBH010289340">
    <property type="protein sequence ID" value="CAF5179177.1"/>
    <property type="molecule type" value="Genomic_DNA"/>
</dbReference>
<evidence type="ECO:0000313" key="2">
    <source>
        <dbReference type="EMBL" id="CAF5179177.1"/>
    </source>
</evidence>
<gene>
    <name evidence="2" type="ORF">BYL167_LOCUS78685</name>
    <name evidence="1" type="ORF">GIL414_LOCUS23357</name>
</gene>